<dbReference type="AlphaFoldDB" id="A0AAW2EA41"/>
<sequence>MALFPLVLLHPTYVCSFCAPGSCSFRTFDAESIYFFSGFFTPPSRLFPSRPLLPRRAQLLASHMTAGTQLHYRQQLRLEAGTTRGPGAINKPGGGRGGTNARNASNALSKVVYIIILSR</sequence>
<evidence type="ECO:0000256" key="1">
    <source>
        <dbReference type="SAM" id="MobiDB-lite"/>
    </source>
</evidence>
<feature type="signal peptide" evidence="2">
    <location>
        <begin position="1"/>
        <end position="16"/>
    </location>
</feature>
<dbReference type="Proteomes" id="UP001430953">
    <property type="component" value="Unassembled WGS sequence"/>
</dbReference>
<name>A0AAW2EA41_9HYME</name>
<reference evidence="3 4" key="1">
    <citation type="submission" date="2023-03" db="EMBL/GenBank/DDBJ databases">
        <title>High recombination rates correlate with genetic variation in Cardiocondyla obscurior ants.</title>
        <authorList>
            <person name="Errbii M."/>
        </authorList>
    </citation>
    <scope>NUCLEOTIDE SEQUENCE [LARGE SCALE GENOMIC DNA]</scope>
    <source>
        <strain evidence="3">Alpha-2009</strain>
        <tissue evidence="3">Whole body</tissue>
    </source>
</reference>
<protein>
    <recommendedName>
        <fullName evidence="5">Secreted protein</fullName>
    </recommendedName>
</protein>
<dbReference type="EMBL" id="JADYXP020000027">
    <property type="protein sequence ID" value="KAL0099850.1"/>
    <property type="molecule type" value="Genomic_DNA"/>
</dbReference>
<evidence type="ECO:0008006" key="5">
    <source>
        <dbReference type="Google" id="ProtNLM"/>
    </source>
</evidence>
<gene>
    <name evidence="3" type="ORF">PUN28_019932</name>
</gene>
<proteinExistence type="predicted"/>
<evidence type="ECO:0000313" key="4">
    <source>
        <dbReference type="Proteomes" id="UP001430953"/>
    </source>
</evidence>
<keyword evidence="2" id="KW-0732">Signal</keyword>
<organism evidence="3 4">
    <name type="scientific">Cardiocondyla obscurior</name>
    <dbReference type="NCBI Taxonomy" id="286306"/>
    <lineage>
        <taxon>Eukaryota</taxon>
        <taxon>Metazoa</taxon>
        <taxon>Ecdysozoa</taxon>
        <taxon>Arthropoda</taxon>
        <taxon>Hexapoda</taxon>
        <taxon>Insecta</taxon>
        <taxon>Pterygota</taxon>
        <taxon>Neoptera</taxon>
        <taxon>Endopterygota</taxon>
        <taxon>Hymenoptera</taxon>
        <taxon>Apocrita</taxon>
        <taxon>Aculeata</taxon>
        <taxon>Formicoidea</taxon>
        <taxon>Formicidae</taxon>
        <taxon>Myrmicinae</taxon>
        <taxon>Cardiocondyla</taxon>
    </lineage>
</organism>
<accession>A0AAW2EA41</accession>
<evidence type="ECO:0000313" key="3">
    <source>
        <dbReference type="EMBL" id="KAL0099850.1"/>
    </source>
</evidence>
<feature type="region of interest" description="Disordered" evidence="1">
    <location>
        <begin position="82"/>
        <end position="102"/>
    </location>
</feature>
<keyword evidence="4" id="KW-1185">Reference proteome</keyword>
<comment type="caution">
    <text evidence="3">The sequence shown here is derived from an EMBL/GenBank/DDBJ whole genome shotgun (WGS) entry which is preliminary data.</text>
</comment>
<evidence type="ECO:0000256" key="2">
    <source>
        <dbReference type="SAM" id="SignalP"/>
    </source>
</evidence>
<feature type="chain" id="PRO_5043553750" description="Secreted protein" evidence="2">
    <location>
        <begin position="17"/>
        <end position="119"/>
    </location>
</feature>